<protein>
    <submittedName>
        <fullName evidence="2">Uncharacterized protein</fullName>
    </submittedName>
</protein>
<proteinExistence type="predicted"/>
<sequence>MIPAESCTQTQTALMGSVCLHPALGDDGKRSGLATRICSKSETESVLAGVAHEGNGSIWTLQSNGGLCSRQMKKLMSSRSSRRLRDHRVLHSARADRPC</sequence>
<reference evidence="2" key="2">
    <citation type="submission" date="2023-05" db="EMBL/GenBank/DDBJ databases">
        <authorList>
            <consortium name="Lawrence Berkeley National Laboratory"/>
            <person name="Steindorff A."/>
            <person name="Hensen N."/>
            <person name="Bonometti L."/>
            <person name="Westerberg I."/>
            <person name="Brannstrom I.O."/>
            <person name="Guillou S."/>
            <person name="Cros-Aarteil S."/>
            <person name="Calhoun S."/>
            <person name="Haridas S."/>
            <person name="Kuo A."/>
            <person name="Mondo S."/>
            <person name="Pangilinan J."/>
            <person name="Riley R."/>
            <person name="Labutti K."/>
            <person name="Andreopoulos B."/>
            <person name="Lipzen A."/>
            <person name="Chen C."/>
            <person name="Yanf M."/>
            <person name="Daum C."/>
            <person name="Ng V."/>
            <person name="Clum A."/>
            <person name="Ohm R."/>
            <person name="Martin F."/>
            <person name="Silar P."/>
            <person name="Natvig D."/>
            <person name="Lalanne C."/>
            <person name="Gautier V."/>
            <person name="Ament-Velasquez S.L."/>
            <person name="Kruys A."/>
            <person name="Hutchinson M.I."/>
            <person name="Powell A.J."/>
            <person name="Barry K."/>
            <person name="Miller A.N."/>
            <person name="Grigoriev I.V."/>
            <person name="Debuchy R."/>
            <person name="Gladieux P."/>
            <person name="Thoren M.H."/>
            <person name="Johannesson H."/>
        </authorList>
    </citation>
    <scope>NUCLEOTIDE SEQUENCE</scope>
    <source>
        <strain evidence="2">CBS 731.68</strain>
    </source>
</reference>
<feature type="compositionally biased region" description="Basic and acidic residues" evidence="1">
    <location>
        <begin position="87"/>
        <end position="99"/>
    </location>
</feature>
<evidence type="ECO:0000313" key="2">
    <source>
        <dbReference type="EMBL" id="KAK4124034.1"/>
    </source>
</evidence>
<comment type="caution">
    <text evidence="2">The sequence shown here is derived from an EMBL/GenBank/DDBJ whole genome shotgun (WGS) entry which is preliminary data.</text>
</comment>
<feature type="region of interest" description="Disordered" evidence="1">
    <location>
        <begin position="77"/>
        <end position="99"/>
    </location>
</feature>
<reference evidence="2" key="1">
    <citation type="journal article" date="2023" name="Mol. Phylogenet. Evol.">
        <title>Genome-scale phylogeny and comparative genomics of the fungal order Sordariales.</title>
        <authorList>
            <person name="Hensen N."/>
            <person name="Bonometti L."/>
            <person name="Westerberg I."/>
            <person name="Brannstrom I.O."/>
            <person name="Guillou S."/>
            <person name="Cros-Aarteil S."/>
            <person name="Calhoun S."/>
            <person name="Haridas S."/>
            <person name="Kuo A."/>
            <person name="Mondo S."/>
            <person name="Pangilinan J."/>
            <person name="Riley R."/>
            <person name="LaButti K."/>
            <person name="Andreopoulos B."/>
            <person name="Lipzen A."/>
            <person name="Chen C."/>
            <person name="Yan M."/>
            <person name="Daum C."/>
            <person name="Ng V."/>
            <person name="Clum A."/>
            <person name="Steindorff A."/>
            <person name="Ohm R.A."/>
            <person name="Martin F."/>
            <person name="Silar P."/>
            <person name="Natvig D.O."/>
            <person name="Lalanne C."/>
            <person name="Gautier V."/>
            <person name="Ament-Velasquez S.L."/>
            <person name="Kruys A."/>
            <person name="Hutchinson M.I."/>
            <person name="Powell A.J."/>
            <person name="Barry K."/>
            <person name="Miller A.N."/>
            <person name="Grigoriev I.V."/>
            <person name="Debuchy R."/>
            <person name="Gladieux P."/>
            <person name="Hiltunen Thoren M."/>
            <person name="Johannesson H."/>
        </authorList>
    </citation>
    <scope>NUCLEOTIDE SEQUENCE</scope>
    <source>
        <strain evidence="2">CBS 731.68</strain>
    </source>
</reference>
<evidence type="ECO:0000313" key="3">
    <source>
        <dbReference type="Proteomes" id="UP001302602"/>
    </source>
</evidence>
<keyword evidence="3" id="KW-1185">Reference proteome</keyword>
<dbReference type="GeneID" id="87824144"/>
<dbReference type="Proteomes" id="UP001302602">
    <property type="component" value="Unassembled WGS sequence"/>
</dbReference>
<name>A0AAN6U0P1_9PEZI</name>
<gene>
    <name evidence="2" type="ORF">N657DRAFT_439626</name>
</gene>
<organism evidence="2 3">
    <name type="scientific">Parathielavia appendiculata</name>
    <dbReference type="NCBI Taxonomy" id="2587402"/>
    <lineage>
        <taxon>Eukaryota</taxon>
        <taxon>Fungi</taxon>
        <taxon>Dikarya</taxon>
        <taxon>Ascomycota</taxon>
        <taxon>Pezizomycotina</taxon>
        <taxon>Sordariomycetes</taxon>
        <taxon>Sordariomycetidae</taxon>
        <taxon>Sordariales</taxon>
        <taxon>Chaetomiaceae</taxon>
        <taxon>Parathielavia</taxon>
    </lineage>
</organism>
<dbReference type="RefSeq" id="XP_062647805.1">
    <property type="nucleotide sequence ID" value="XM_062787374.1"/>
</dbReference>
<dbReference type="EMBL" id="MU853228">
    <property type="protein sequence ID" value="KAK4124034.1"/>
    <property type="molecule type" value="Genomic_DNA"/>
</dbReference>
<accession>A0AAN6U0P1</accession>
<dbReference type="AlphaFoldDB" id="A0AAN6U0P1"/>
<evidence type="ECO:0000256" key="1">
    <source>
        <dbReference type="SAM" id="MobiDB-lite"/>
    </source>
</evidence>